<protein>
    <submittedName>
        <fullName evidence="3">Uncharacterized protein</fullName>
    </submittedName>
</protein>
<evidence type="ECO:0000313" key="3">
    <source>
        <dbReference type="EMBL" id="KTB56552.1"/>
    </source>
</evidence>
<feature type="transmembrane region" description="Helical" evidence="2">
    <location>
        <begin position="75"/>
        <end position="92"/>
    </location>
</feature>
<feature type="compositionally biased region" description="Basic and acidic residues" evidence="1">
    <location>
        <begin position="147"/>
        <end position="157"/>
    </location>
</feature>
<gene>
    <name evidence="3" type="ORF">AO067_03135</name>
</gene>
<name>A0A0W0H710_PSEVI</name>
<evidence type="ECO:0000256" key="1">
    <source>
        <dbReference type="SAM" id="MobiDB-lite"/>
    </source>
</evidence>
<comment type="caution">
    <text evidence="3">The sequence shown here is derived from an EMBL/GenBank/DDBJ whole genome shotgun (WGS) entry which is preliminary data.</text>
</comment>
<sequence>MTDRHNYYAFRARYFPSFLGSLFLTLFSVVIATSQVSYVWFGDVADIGLYQAMFLIGASMVLAFAGLMISRGRSWGVWVLVAMMVVSLLAVLPNFPAKGPGAQLFIYVLGLLCPLLGLLLLNSRLHREMRAEFVALRFEREESNVEARRQDALEKNRGNLRKRKARRK</sequence>
<keyword evidence="4" id="KW-1185">Reference proteome</keyword>
<keyword evidence="2" id="KW-0472">Membrane</keyword>
<feature type="compositionally biased region" description="Basic residues" evidence="1">
    <location>
        <begin position="158"/>
        <end position="168"/>
    </location>
</feature>
<dbReference type="AlphaFoldDB" id="A0A0W0H710"/>
<keyword evidence="2" id="KW-1133">Transmembrane helix</keyword>
<feature type="transmembrane region" description="Helical" evidence="2">
    <location>
        <begin position="104"/>
        <end position="121"/>
    </location>
</feature>
<feature type="transmembrane region" description="Helical" evidence="2">
    <location>
        <begin position="21"/>
        <end position="41"/>
    </location>
</feature>
<organism evidence="3 4">
    <name type="scientific">Pseudomonas viridiflava ICMP 13104</name>
    <dbReference type="NCBI Taxonomy" id="1198305"/>
    <lineage>
        <taxon>Bacteria</taxon>
        <taxon>Pseudomonadati</taxon>
        <taxon>Pseudomonadota</taxon>
        <taxon>Gammaproteobacteria</taxon>
        <taxon>Pseudomonadales</taxon>
        <taxon>Pseudomonadaceae</taxon>
        <taxon>Pseudomonas</taxon>
    </lineage>
</organism>
<reference evidence="3 4" key="1">
    <citation type="submission" date="2015-09" db="EMBL/GenBank/DDBJ databases">
        <title>Genome sequence of ICMP 13104.</title>
        <authorList>
            <person name="Visnovsky S."/>
            <person name="Lu A."/>
            <person name="Panda P."/>
            <person name="Pitman A."/>
        </authorList>
    </citation>
    <scope>NUCLEOTIDE SEQUENCE [LARGE SCALE GENOMIC DNA]</scope>
    <source>
        <strain evidence="3 4">ICMP 13104</strain>
    </source>
</reference>
<accession>A0A0W0H710</accession>
<evidence type="ECO:0000256" key="2">
    <source>
        <dbReference type="SAM" id="Phobius"/>
    </source>
</evidence>
<feature type="region of interest" description="Disordered" evidence="1">
    <location>
        <begin position="147"/>
        <end position="168"/>
    </location>
</feature>
<proteinExistence type="predicted"/>
<dbReference type="EMBL" id="LKEJ01000172">
    <property type="protein sequence ID" value="KTB56552.1"/>
    <property type="molecule type" value="Genomic_DNA"/>
</dbReference>
<evidence type="ECO:0000313" key="4">
    <source>
        <dbReference type="Proteomes" id="UP000053048"/>
    </source>
</evidence>
<keyword evidence="2" id="KW-0812">Transmembrane</keyword>
<dbReference type="Proteomes" id="UP000053048">
    <property type="component" value="Unassembled WGS sequence"/>
</dbReference>
<feature type="transmembrane region" description="Helical" evidence="2">
    <location>
        <begin position="47"/>
        <end position="68"/>
    </location>
</feature>